<evidence type="ECO:0000313" key="3">
    <source>
        <dbReference type="EMBL" id="NME22960.1"/>
    </source>
</evidence>
<evidence type="ECO:0000259" key="1">
    <source>
        <dbReference type="Pfam" id="PF00535"/>
    </source>
</evidence>
<gene>
    <name evidence="4" type="ORF">BJI45_10930</name>
    <name evidence="3" type="ORF">HF865_09785</name>
    <name evidence="2" type="ORF">LRLP16767_LRLP167_00005</name>
</gene>
<dbReference type="InterPro" id="IPR001173">
    <property type="entry name" value="Glyco_trans_2-like"/>
</dbReference>
<reference evidence="3 6" key="3">
    <citation type="submission" date="2020-04" db="EMBL/GenBank/DDBJ databases">
        <authorList>
            <person name="Hitch T.C.A."/>
            <person name="Wylensek D."/>
            <person name="Clavel T."/>
        </authorList>
    </citation>
    <scope>NUCLEOTIDE SEQUENCE [LARGE SCALE GENOMIC DNA]</scope>
    <source>
        <strain evidence="3 6">WCA-386-APC-4I</strain>
    </source>
</reference>
<dbReference type="Gene3D" id="3.90.550.10">
    <property type="entry name" value="Spore Coat Polysaccharide Biosynthesis Protein SpsA, Chain A"/>
    <property type="match status" value="1"/>
</dbReference>
<name>A0A0U5JX07_LIMRT</name>
<dbReference type="Proteomes" id="UP000184174">
    <property type="component" value="Unassembled WGS sequence"/>
</dbReference>
<sequence length="308" mass="36300">MKTSVVMSTYNGEEYIIEQLDSLRNQSRPADEVLIADDCSTDNTVDIVRNYIKKNNLTTWKLVVNKQNKGWRRNFMEAMWSTSGDLVFPCDQDDIWRLDKIEIMTKLMGDNSQIQLLTSNYCEFFENGKVRTNPWKNDQQLRQIQLKPNYLLVDSPGCTYCIRRGLLNLSKKYWKSEYPHDALLWRMGLMSNGVYAYTDDLIRWRNHKKSAFAKESKKLKSVGAKKEWIRISSKFNDESMQKLIKHDIDGDTSYQQKVIDKNSNWLSKRMKFYKTGNLLRGVALLSSINCYPRLRQYLGDWYLICLKK</sequence>
<evidence type="ECO:0000313" key="6">
    <source>
        <dbReference type="Proteomes" id="UP000587270"/>
    </source>
</evidence>
<dbReference type="Proteomes" id="UP000587270">
    <property type="component" value="Unassembled WGS sequence"/>
</dbReference>
<dbReference type="EMBL" id="MKQH01000014">
    <property type="protein sequence ID" value="OJI11056.1"/>
    <property type="molecule type" value="Genomic_DNA"/>
</dbReference>
<dbReference type="Pfam" id="PF00535">
    <property type="entry name" value="Glycos_transf_2"/>
    <property type="match status" value="1"/>
</dbReference>
<evidence type="ECO:0000313" key="4">
    <source>
        <dbReference type="EMBL" id="OJI11056.1"/>
    </source>
</evidence>
<organism evidence="2">
    <name type="scientific">Limosilactobacillus reuteri</name>
    <name type="common">Lactobacillus reuteri</name>
    <dbReference type="NCBI Taxonomy" id="1598"/>
    <lineage>
        <taxon>Bacteria</taxon>
        <taxon>Bacillati</taxon>
        <taxon>Bacillota</taxon>
        <taxon>Bacilli</taxon>
        <taxon>Lactobacillales</taxon>
        <taxon>Lactobacillaceae</taxon>
        <taxon>Limosilactobacillus</taxon>
    </lineage>
</organism>
<dbReference type="PANTHER" id="PTHR22916">
    <property type="entry name" value="GLYCOSYLTRANSFERASE"/>
    <property type="match status" value="1"/>
</dbReference>
<protein>
    <submittedName>
        <fullName evidence="4">Glycosyl transferase family 2</fullName>
    </submittedName>
    <submittedName>
        <fullName evidence="2 3">Glycosyltransferase</fullName>
    </submittedName>
</protein>
<dbReference type="EMBL" id="LN887694">
    <property type="protein sequence ID" value="CUR41396.1"/>
    <property type="molecule type" value="Genomic_DNA"/>
</dbReference>
<accession>A0A0U5JX07</accession>
<feature type="domain" description="Glycosyltransferase 2-like" evidence="1">
    <location>
        <begin position="4"/>
        <end position="164"/>
    </location>
</feature>
<dbReference type="PANTHER" id="PTHR22916:SF3">
    <property type="entry name" value="UDP-GLCNAC:BETAGAL BETA-1,3-N-ACETYLGLUCOSAMINYLTRANSFERASE-LIKE PROTEIN 1"/>
    <property type="match status" value="1"/>
</dbReference>
<dbReference type="InterPro" id="IPR029044">
    <property type="entry name" value="Nucleotide-diphossugar_trans"/>
</dbReference>
<dbReference type="EMBL" id="JABAFN010000053">
    <property type="protein sequence ID" value="NME22960.1"/>
    <property type="molecule type" value="Genomic_DNA"/>
</dbReference>
<dbReference type="GO" id="GO:0016758">
    <property type="term" value="F:hexosyltransferase activity"/>
    <property type="evidence" value="ECO:0007669"/>
    <property type="project" value="UniProtKB-ARBA"/>
</dbReference>
<dbReference type="OrthoDB" id="9802649at2"/>
<evidence type="ECO:0000313" key="5">
    <source>
        <dbReference type="Proteomes" id="UP000184174"/>
    </source>
</evidence>
<keyword evidence="2" id="KW-0808">Transferase</keyword>
<dbReference type="AlphaFoldDB" id="A0A0U5JX07"/>
<reference evidence="2" key="1">
    <citation type="submission" date="2015-10" db="EMBL/GenBank/DDBJ databases">
        <authorList>
            <person name="Gilbert D.G."/>
        </authorList>
    </citation>
    <scope>NUCLEOTIDE SEQUENCE</scope>
    <source>
        <strain evidence="2">Lp167-67</strain>
    </source>
</reference>
<dbReference type="SUPFAM" id="SSF53448">
    <property type="entry name" value="Nucleotide-diphospho-sugar transferases"/>
    <property type="match status" value="1"/>
</dbReference>
<reference evidence="4 5" key="2">
    <citation type="submission" date="2016-10" db="EMBL/GenBank/DDBJ databases">
        <title>Genome sequence of Lactobacillus reuteri 121, a source of glucan and fructan exopolysaccharides.</title>
        <authorList>
            <person name="Gangoiti J."/>
            <person name="Lammerts Van Bueren A."/>
            <person name="Dijkhuizen L."/>
        </authorList>
    </citation>
    <scope>NUCLEOTIDE SEQUENCE [LARGE SCALE GENOMIC DNA]</scope>
    <source>
        <strain evidence="4 5">121</strain>
    </source>
</reference>
<proteinExistence type="predicted"/>
<evidence type="ECO:0000313" key="2">
    <source>
        <dbReference type="EMBL" id="CUR41396.1"/>
    </source>
</evidence>
<dbReference type="RefSeq" id="WP_063164428.1">
    <property type="nucleotide sequence ID" value="NZ_CAKMAY010000027.1"/>
</dbReference>